<dbReference type="Proteomes" id="UP000030765">
    <property type="component" value="Unassembled WGS sequence"/>
</dbReference>
<dbReference type="EMBL" id="KE525314">
    <property type="protein sequence ID" value="KFB46066.1"/>
    <property type="molecule type" value="Genomic_DNA"/>
</dbReference>
<reference evidence="3" key="2">
    <citation type="submission" date="2020-05" db="UniProtKB">
        <authorList>
            <consortium name="EnsemblMetazoa"/>
        </authorList>
    </citation>
    <scope>IDENTIFICATION</scope>
</reference>
<dbReference type="AlphaFoldDB" id="A0A084W772"/>
<proteinExistence type="predicted"/>
<dbReference type="EMBL" id="ATLV01021163">
    <property type="status" value="NOT_ANNOTATED_CDS"/>
    <property type="molecule type" value="Genomic_DNA"/>
</dbReference>
<evidence type="ECO:0000313" key="3">
    <source>
        <dbReference type="EnsemblMetazoa" id="ASIC014038-PA"/>
    </source>
</evidence>
<feature type="region of interest" description="Disordered" evidence="1">
    <location>
        <begin position="105"/>
        <end position="126"/>
    </location>
</feature>
<accession>A0A084W772</accession>
<dbReference type="EnsemblMetazoa" id="ASIC014038-RA">
    <property type="protein sequence ID" value="ASIC014038-PA"/>
    <property type="gene ID" value="ASIC014038"/>
</dbReference>
<gene>
    <name evidence="2" type="ORF">ZHAS_00014038</name>
</gene>
<reference evidence="2 4" key="1">
    <citation type="journal article" date="2014" name="BMC Genomics">
        <title>Genome sequence of Anopheles sinensis provides insight into genetics basis of mosquito competence for malaria parasites.</title>
        <authorList>
            <person name="Zhou D."/>
            <person name="Zhang D."/>
            <person name="Ding G."/>
            <person name="Shi L."/>
            <person name="Hou Q."/>
            <person name="Ye Y."/>
            <person name="Xu Y."/>
            <person name="Zhou H."/>
            <person name="Xiong C."/>
            <person name="Li S."/>
            <person name="Yu J."/>
            <person name="Hong S."/>
            <person name="Yu X."/>
            <person name="Zou P."/>
            <person name="Chen C."/>
            <person name="Chang X."/>
            <person name="Wang W."/>
            <person name="Lv Y."/>
            <person name="Sun Y."/>
            <person name="Ma L."/>
            <person name="Shen B."/>
            <person name="Zhu C."/>
        </authorList>
    </citation>
    <scope>NUCLEOTIDE SEQUENCE [LARGE SCALE GENOMIC DNA]</scope>
</reference>
<organism evidence="2">
    <name type="scientific">Anopheles sinensis</name>
    <name type="common">Mosquito</name>
    <dbReference type="NCBI Taxonomy" id="74873"/>
    <lineage>
        <taxon>Eukaryota</taxon>
        <taxon>Metazoa</taxon>
        <taxon>Ecdysozoa</taxon>
        <taxon>Arthropoda</taxon>
        <taxon>Hexapoda</taxon>
        <taxon>Insecta</taxon>
        <taxon>Pterygota</taxon>
        <taxon>Neoptera</taxon>
        <taxon>Endopterygota</taxon>
        <taxon>Diptera</taxon>
        <taxon>Nematocera</taxon>
        <taxon>Culicoidea</taxon>
        <taxon>Culicidae</taxon>
        <taxon>Anophelinae</taxon>
        <taxon>Anopheles</taxon>
    </lineage>
</organism>
<name>A0A084W772_ANOSI</name>
<evidence type="ECO:0000313" key="4">
    <source>
        <dbReference type="Proteomes" id="UP000030765"/>
    </source>
</evidence>
<dbReference type="VEuPathDB" id="VectorBase:ASIC014038"/>
<evidence type="ECO:0000256" key="1">
    <source>
        <dbReference type="SAM" id="MobiDB-lite"/>
    </source>
</evidence>
<protein>
    <submittedName>
        <fullName evidence="2 3">Uncharacterized protein</fullName>
    </submittedName>
</protein>
<dbReference type="EMBL" id="ATLV01021162">
    <property type="status" value="NOT_ANNOTATED_CDS"/>
    <property type="molecule type" value="Genomic_DNA"/>
</dbReference>
<keyword evidence="4" id="KW-1185">Reference proteome</keyword>
<feature type="compositionally biased region" description="Low complexity" evidence="1">
    <location>
        <begin position="116"/>
        <end position="126"/>
    </location>
</feature>
<feature type="region of interest" description="Disordered" evidence="1">
    <location>
        <begin position="34"/>
        <end position="73"/>
    </location>
</feature>
<sequence length="126" mass="13981">MSHFELEVIGFSLSPRGQTVYRMLAWRTQTVNEDEECHRATAANPFPHHPSSASPPSNDREAQRQQQCGHEEEAECVPASYRIVLPSSMRPPAAWYASTAPLVESHTTPRRVHRQASAAAKATTST</sequence>
<feature type="compositionally biased region" description="Low complexity" evidence="1">
    <location>
        <begin position="42"/>
        <end position="57"/>
    </location>
</feature>
<evidence type="ECO:0000313" key="2">
    <source>
        <dbReference type="EMBL" id="KFB46066.1"/>
    </source>
</evidence>